<keyword evidence="2" id="KW-1185">Reference proteome</keyword>
<reference evidence="1 2" key="1">
    <citation type="submission" date="2019-07" db="EMBL/GenBank/DDBJ databases">
        <authorList>
            <person name="Jastrzebski P J."/>
            <person name="Paukszto L."/>
            <person name="Jastrzebski P J."/>
        </authorList>
    </citation>
    <scope>NUCLEOTIDE SEQUENCE [LARGE SCALE GENOMIC DNA]</scope>
    <source>
        <strain evidence="1 2">WMS-il1</strain>
    </source>
</reference>
<evidence type="ECO:0000313" key="2">
    <source>
        <dbReference type="Proteomes" id="UP000321570"/>
    </source>
</evidence>
<name>A0A564YNQ5_HYMDI</name>
<dbReference type="Proteomes" id="UP000321570">
    <property type="component" value="Unassembled WGS sequence"/>
</dbReference>
<protein>
    <submittedName>
        <fullName evidence="1">Uncharacterized protein</fullName>
    </submittedName>
</protein>
<evidence type="ECO:0000313" key="1">
    <source>
        <dbReference type="EMBL" id="VUZ48865.1"/>
    </source>
</evidence>
<dbReference type="AlphaFoldDB" id="A0A564YNQ5"/>
<gene>
    <name evidence="1" type="ORF">WMSIL1_LOCUS8125</name>
</gene>
<dbReference type="EMBL" id="CABIJS010000321">
    <property type="protein sequence ID" value="VUZ48865.1"/>
    <property type="molecule type" value="Genomic_DNA"/>
</dbReference>
<sequence>SVKLTTLAKLIKGISRALKHSGKCARVTARVASMCDVRAEAFPANQRPISLQHSIDYI</sequence>
<proteinExistence type="predicted"/>
<organism evidence="1 2">
    <name type="scientific">Hymenolepis diminuta</name>
    <name type="common">Rat tapeworm</name>
    <dbReference type="NCBI Taxonomy" id="6216"/>
    <lineage>
        <taxon>Eukaryota</taxon>
        <taxon>Metazoa</taxon>
        <taxon>Spiralia</taxon>
        <taxon>Lophotrochozoa</taxon>
        <taxon>Platyhelminthes</taxon>
        <taxon>Cestoda</taxon>
        <taxon>Eucestoda</taxon>
        <taxon>Cyclophyllidea</taxon>
        <taxon>Hymenolepididae</taxon>
        <taxon>Hymenolepis</taxon>
    </lineage>
</organism>
<accession>A0A564YNQ5</accession>
<feature type="non-terminal residue" evidence="1">
    <location>
        <position position="1"/>
    </location>
</feature>